<sequence>LPNIEVVLRNDARLVRYLVFFQELNQQAECEQQHYKQAKQQAARRARFVLVPKSVEQHQQKDAEQRL</sequence>
<comment type="caution">
    <text evidence="1">The sequence shown here is derived from an EMBL/GenBank/DDBJ whole genome shotgun (WGS) entry which is preliminary data.</text>
</comment>
<evidence type="ECO:0000313" key="1">
    <source>
        <dbReference type="EMBL" id="GFD58419.1"/>
    </source>
</evidence>
<organism evidence="1">
    <name type="scientific">Tanacetum cinerariifolium</name>
    <name type="common">Dalmatian daisy</name>
    <name type="synonym">Chrysanthemum cinerariifolium</name>
    <dbReference type="NCBI Taxonomy" id="118510"/>
    <lineage>
        <taxon>Eukaryota</taxon>
        <taxon>Viridiplantae</taxon>
        <taxon>Streptophyta</taxon>
        <taxon>Embryophyta</taxon>
        <taxon>Tracheophyta</taxon>
        <taxon>Spermatophyta</taxon>
        <taxon>Magnoliopsida</taxon>
        <taxon>eudicotyledons</taxon>
        <taxon>Gunneridae</taxon>
        <taxon>Pentapetalae</taxon>
        <taxon>asterids</taxon>
        <taxon>campanulids</taxon>
        <taxon>Asterales</taxon>
        <taxon>Asteraceae</taxon>
        <taxon>Asteroideae</taxon>
        <taxon>Anthemideae</taxon>
        <taxon>Anthemidinae</taxon>
        <taxon>Tanacetum</taxon>
    </lineage>
</organism>
<dbReference type="EMBL" id="BKCJ011852747">
    <property type="protein sequence ID" value="GFD58419.1"/>
    <property type="molecule type" value="Genomic_DNA"/>
</dbReference>
<gene>
    <name evidence="1" type="ORF">Tci_930388</name>
</gene>
<proteinExistence type="predicted"/>
<feature type="non-terminal residue" evidence="1">
    <location>
        <position position="67"/>
    </location>
</feature>
<name>A0A699XFD8_TANCI</name>
<reference evidence="1" key="1">
    <citation type="journal article" date="2019" name="Sci. Rep.">
        <title>Draft genome of Tanacetum cinerariifolium, the natural source of mosquito coil.</title>
        <authorList>
            <person name="Yamashiro T."/>
            <person name="Shiraishi A."/>
            <person name="Satake H."/>
            <person name="Nakayama K."/>
        </authorList>
    </citation>
    <scope>NUCLEOTIDE SEQUENCE</scope>
</reference>
<feature type="non-terminal residue" evidence="1">
    <location>
        <position position="1"/>
    </location>
</feature>
<accession>A0A699XFD8</accession>
<dbReference type="AlphaFoldDB" id="A0A699XFD8"/>
<protein>
    <submittedName>
        <fullName evidence="1">Uncharacterized protein</fullName>
    </submittedName>
</protein>